<evidence type="ECO:0000313" key="9">
    <source>
        <dbReference type="Proteomes" id="UP000663860"/>
    </source>
</evidence>
<feature type="chain" id="PRO_5032781659" description="sphingomyelin phosphodiesterase" evidence="6">
    <location>
        <begin position="16"/>
        <end position="500"/>
    </location>
</feature>
<dbReference type="InterPro" id="IPR036691">
    <property type="entry name" value="Endo/exonu/phosph_ase_sf"/>
</dbReference>
<protein>
    <recommendedName>
        <fullName evidence="2">sphingomyelin phosphodiesterase</fullName>
        <ecNumber evidence="2">3.1.4.12</ecNumber>
    </recommendedName>
</protein>
<dbReference type="Gene3D" id="3.60.10.10">
    <property type="entry name" value="Endonuclease/exonuclease/phosphatase"/>
    <property type="match status" value="1"/>
</dbReference>
<dbReference type="CDD" id="cd09078">
    <property type="entry name" value="nSMase"/>
    <property type="match status" value="1"/>
</dbReference>
<proteinExistence type="inferred from homology"/>
<dbReference type="AlphaFoldDB" id="A0A814DZ88"/>
<comment type="similarity">
    <text evidence="1">Belongs to the neutral sphingomyelinase family.</text>
</comment>
<evidence type="ECO:0000256" key="5">
    <source>
        <dbReference type="ARBA" id="ARBA00049371"/>
    </source>
</evidence>
<accession>A0A814DZ88</accession>
<feature type="signal peptide" evidence="6">
    <location>
        <begin position="1"/>
        <end position="15"/>
    </location>
</feature>
<dbReference type="InterPro" id="IPR017766">
    <property type="entry name" value="Sphingomyelinase/PLipase_C"/>
</dbReference>
<dbReference type="InterPro" id="IPR038772">
    <property type="entry name" value="Sph/SMPD2-like"/>
</dbReference>
<organism evidence="8 9">
    <name type="scientific">Adineta steineri</name>
    <dbReference type="NCBI Taxonomy" id="433720"/>
    <lineage>
        <taxon>Eukaryota</taxon>
        <taxon>Metazoa</taxon>
        <taxon>Spiralia</taxon>
        <taxon>Gnathifera</taxon>
        <taxon>Rotifera</taxon>
        <taxon>Eurotatoria</taxon>
        <taxon>Bdelloidea</taxon>
        <taxon>Adinetida</taxon>
        <taxon>Adinetidae</taxon>
        <taxon>Adineta</taxon>
    </lineage>
</organism>
<feature type="domain" description="Endonuclease/exonuclease/phosphatase" evidence="7">
    <location>
        <begin position="59"/>
        <end position="326"/>
    </location>
</feature>
<evidence type="ECO:0000256" key="3">
    <source>
        <dbReference type="ARBA" id="ARBA00022729"/>
    </source>
</evidence>
<dbReference type="SUPFAM" id="SSF56219">
    <property type="entry name" value="DNase I-like"/>
    <property type="match status" value="1"/>
</dbReference>
<dbReference type="GO" id="GO:0004767">
    <property type="term" value="F:sphingomyelin phosphodiesterase activity"/>
    <property type="evidence" value="ECO:0007669"/>
    <property type="project" value="UniProtKB-EC"/>
</dbReference>
<evidence type="ECO:0000256" key="4">
    <source>
        <dbReference type="ARBA" id="ARBA00022801"/>
    </source>
</evidence>
<dbReference type="EMBL" id="CAJNOE010000136">
    <property type="protein sequence ID" value="CAF0962122.1"/>
    <property type="molecule type" value="Genomic_DNA"/>
</dbReference>
<dbReference type="GO" id="GO:0005576">
    <property type="term" value="C:extracellular region"/>
    <property type="evidence" value="ECO:0007669"/>
    <property type="project" value="InterPro"/>
</dbReference>
<keyword evidence="3 6" id="KW-0732">Signal</keyword>
<sequence length="500" mass="58747">MKRFLLLALLIFCKANDDDSDDHDDVNQIVLMSYNVMFVPSLLVLERDQITRARLLTKARFLRSNDILCLQEVFQKKPSQILLDSLSETYPYSTPILGTEDDKDYWDETWNRDIGRSSLKFLSGGLTILSKWPIIQAVQYFYRHTCSGWTFIRSGFIYTQILYGKNEYPIHIISTHLQPSDHRGCYLSSEEKIREKQMHEIIGFLDERNISKNELVFFLGDFNIDKYNIEQYETMIDILRVKQQDLYPTSVLCSWDSSFNAMTTTTTHQQNQLLDYIFIYKDHAPNNSLWYNLIIDRMASEQWHLLGKNRMFYNTRNVPLIELSDHYPVVGFFNLSKHQWPDRPSGVLTYVQIVTADTDLPVIIHDRNILIGNSSNENGSLFILTNNATPRRHRCLRSEQYIILIDGDKPEFYLSDAKYFRMKYGMEQVNRFLKIIQIDNQTKCMQTNSTFILQTRLSTGYFYVNNTSSHLCACTNDREQAQQFRLIEVQRKNISCTINH</sequence>
<reference evidence="8" key="1">
    <citation type="submission" date="2021-02" db="EMBL/GenBank/DDBJ databases">
        <authorList>
            <person name="Nowell W R."/>
        </authorList>
    </citation>
    <scope>NUCLEOTIDE SEQUENCE</scope>
</reference>
<gene>
    <name evidence="8" type="ORF">IZO911_LOCUS15600</name>
</gene>
<dbReference type="Proteomes" id="UP000663860">
    <property type="component" value="Unassembled WGS sequence"/>
</dbReference>
<evidence type="ECO:0000256" key="2">
    <source>
        <dbReference type="ARBA" id="ARBA00012369"/>
    </source>
</evidence>
<dbReference type="PANTHER" id="PTHR16320">
    <property type="entry name" value="SPHINGOMYELINASE FAMILY MEMBER"/>
    <property type="match status" value="1"/>
</dbReference>
<comment type="catalytic activity">
    <reaction evidence="5">
        <text>N-(hexadecanoyl)-sphing-4-enine-1-phosphocholine + H2O = N-hexadecanoylsphing-4-enine + phosphocholine + H(+)</text>
        <dbReference type="Rhea" id="RHEA:45644"/>
        <dbReference type="ChEBI" id="CHEBI:15377"/>
        <dbReference type="ChEBI" id="CHEBI:15378"/>
        <dbReference type="ChEBI" id="CHEBI:72959"/>
        <dbReference type="ChEBI" id="CHEBI:78646"/>
        <dbReference type="ChEBI" id="CHEBI:295975"/>
    </reaction>
    <physiologicalReaction direction="left-to-right" evidence="5">
        <dbReference type="Rhea" id="RHEA:45645"/>
    </physiologicalReaction>
</comment>
<evidence type="ECO:0000256" key="1">
    <source>
        <dbReference type="ARBA" id="ARBA00006335"/>
    </source>
</evidence>
<evidence type="ECO:0000259" key="7">
    <source>
        <dbReference type="Pfam" id="PF03372"/>
    </source>
</evidence>
<dbReference type="Pfam" id="PF03372">
    <property type="entry name" value="Exo_endo_phos"/>
    <property type="match status" value="1"/>
</dbReference>
<evidence type="ECO:0000313" key="8">
    <source>
        <dbReference type="EMBL" id="CAF0962122.1"/>
    </source>
</evidence>
<dbReference type="PANTHER" id="PTHR16320:SF23">
    <property type="entry name" value="SPHINGOMYELINASE C 1"/>
    <property type="match status" value="1"/>
</dbReference>
<keyword evidence="4" id="KW-0378">Hydrolase</keyword>
<evidence type="ECO:0000256" key="6">
    <source>
        <dbReference type="SAM" id="SignalP"/>
    </source>
</evidence>
<comment type="caution">
    <text evidence="8">The sequence shown here is derived from an EMBL/GenBank/DDBJ whole genome shotgun (WGS) entry which is preliminary data.</text>
</comment>
<dbReference type="InterPro" id="IPR005135">
    <property type="entry name" value="Endo/exonuclease/phosphatase"/>
</dbReference>
<name>A0A814DZ88_9BILA</name>
<dbReference type="EC" id="3.1.4.12" evidence="2"/>